<accession>A0ACB7SMH9</accession>
<comment type="caution">
    <text evidence="1">The sequence shown here is derived from an EMBL/GenBank/DDBJ whole genome shotgun (WGS) entry which is preliminary data.</text>
</comment>
<sequence>MRDRDFRLLLLSYGINTGAFYSVSTLLNPVVMRYFPGEENFAGLLGVTLVMSGLLGSWAAGWVLDKTGKYKEVSVVTYAFSTLGLFVYTFVLSLRSRWLTGSACFFLGFFLAGYIPVGLQLGAEITYPLPEGDVGLRAEHGGRVVWLRAHPLLVERPGHVWRQGVQLGVIGYAARRLRLHRGSSRHAQEAVGHVTSAAQTYVGCLRRPAGVTEVATFDGAQLSCVRTAVAI</sequence>
<name>A0ACB7SMH9_HYAAI</name>
<dbReference type="EMBL" id="CM023483">
    <property type="protein sequence ID" value="KAH6935262.1"/>
    <property type="molecule type" value="Genomic_DNA"/>
</dbReference>
<gene>
    <name evidence="1" type="ORF">HPB50_004831</name>
</gene>
<evidence type="ECO:0000313" key="2">
    <source>
        <dbReference type="Proteomes" id="UP000821845"/>
    </source>
</evidence>
<protein>
    <submittedName>
        <fullName evidence="1">Uncharacterized protein</fullName>
    </submittedName>
</protein>
<reference evidence="1" key="1">
    <citation type="submission" date="2020-05" db="EMBL/GenBank/DDBJ databases">
        <title>Large-scale comparative analyses of tick genomes elucidate their genetic diversity and vector capacities.</title>
        <authorList>
            <person name="Jia N."/>
            <person name="Wang J."/>
            <person name="Shi W."/>
            <person name="Du L."/>
            <person name="Sun Y."/>
            <person name="Zhan W."/>
            <person name="Jiang J."/>
            <person name="Wang Q."/>
            <person name="Zhang B."/>
            <person name="Ji P."/>
            <person name="Sakyi L.B."/>
            <person name="Cui X."/>
            <person name="Yuan T."/>
            <person name="Jiang B."/>
            <person name="Yang W."/>
            <person name="Lam T.T.-Y."/>
            <person name="Chang Q."/>
            <person name="Ding S."/>
            <person name="Wang X."/>
            <person name="Zhu J."/>
            <person name="Ruan X."/>
            <person name="Zhao L."/>
            <person name="Wei J."/>
            <person name="Que T."/>
            <person name="Du C."/>
            <person name="Cheng J."/>
            <person name="Dai P."/>
            <person name="Han X."/>
            <person name="Huang E."/>
            <person name="Gao Y."/>
            <person name="Liu J."/>
            <person name="Shao H."/>
            <person name="Ye R."/>
            <person name="Li L."/>
            <person name="Wei W."/>
            <person name="Wang X."/>
            <person name="Wang C."/>
            <person name="Yang T."/>
            <person name="Huo Q."/>
            <person name="Li W."/>
            <person name="Guo W."/>
            <person name="Chen H."/>
            <person name="Zhou L."/>
            <person name="Ni X."/>
            <person name="Tian J."/>
            <person name="Zhou Y."/>
            <person name="Sheng Y."/>
            <person name="Liu T."/>
            <person name="Pan Y."/>
            <person name="Xia L."/>
            <person name="Li J."/>
            <person name="Zhao F."/>
            <person name="Cao W."/>
        </authorList>
    </citation>
    <scope>NUCLEOTIDE SEQUENCE</scope>
    <source>
        <strain evidence="1">Hyas-2018</strain>
    </source>
</reference>
<dbReference type="Proteomes" id="UP000821845">
    <property type="component" value="Chromosome 3"/>
</dbReference>
<keyword evidence="2" id="KW-1185">Reference proteome</keyword>
<evidence type="ECO:0000313" key="1">
    <source>
        <dbReference type="EMBL" id="KAH6935262.1"/>
    </source>
</evidence>
<proteinExistence type="predicted"/>
<organism evidence="1 2">
    <name type="scientific">Hyalomma asiaticum</name>
    <name type="common">Tick</name>
    <dbReference type="NCBI Taxonomy" id="266040"/>
    <lineage>
        <taxon>Eukaryota</taxon>
        <taxon>Metazoa</taxon>
        <taxon>Ecdysozoa</taxon>
        <taxon>Arthropoda</taxon>
        <taxon>Chelicerata</taxon>
        <taxon>Arachnida</taxon>
        <taxon>Acari</taxon>
        <taxon>Parasitiformes</taxon>
        <taxon>Ixodida</taxon>
        <taxon>Ixodoidea</taxon>
        <taxon>Ixodidae</taxon>
        <taxon>Hyalomminae</taxon>
        <taxon>Hyalomma</taxon>
    </lineage>
</organism>